<dbReference type="Gene3D" id="3.40.50.150">
    <property type="entry name" value="Vaccinia Virus protein VP39"/>
    <property type="match status" value="1"/>
</dbReference>
<evidence type="ECO:0000256" key="8">
    <source>
        <dbReference type="ARBA" id="ARBA00023242"/>
    </source>
</evidence>
<evidence type="ECO:0000256" key="4">
    <source>
        <dbReference type="ARBA" id="ARBA00022679"/>
    </source>
</evidence>
<keyword evidence="4 9" id="KW-0808">Transferase</keyword>
<dbReference type="InterPro" id="IPR004676">
    <property type="entry name" value="Cd-R_transporter"/>
</dbReference>
<dbReference type="EC" id="2.1.1.33" evidence="9"/>
<keyword evidence="5 9" id="KW-0949">S-adenosyl-L-methionine</keyword>
<dbReference type="EMBL" id="OVEO01000001">
    <property type="protein sequence ID" value="SPQ93055.1"/>
    <property type="molecule type" value="Genomic_DNA"/>
</dbReference>
<evidence type="ECO:0000256" key="10">
    <source>
        <dbReference type="SAM" id="Phobius"/>
    </source>
</evidence>
<evidence type="ECO:0000256" key="1">
    <source>
        <dbReference type="ARBA" id="ARBA00000142"/>
    </source>
</evidence>
<keyword evidence="7 9" id="KW-0694">RNA-binding</keyword>
<dbReference type="GO" id="GO:0000049">
    <property type="term" value="F:tRNA binding"/>
    <property type="evidence" value="ECO:0007669"/>
    <property type="project" value="UniProtKB-UniRule"/>
</dbReference>
<dbReference type="PANTHER" id="PTHR23417:SF16">
    <property type="entry name" value="TRNA (GUANINE-N(7)-)-METHYLTRANSFERASE"/>
    <property type="match status" value="1"/>
</dbReference>
<reference evidence="11 12" key="1">
    <citation type="submission" date="2018-03" db="EMBL/GenBank/DDBJ databases">
        <authorList>
            <person name="Fogelqvist J."/>
        </authorList>
    </citation>
    <scope>NUCLEOTIDE SEQUENCE [LARGE SCALE GENOMIC DNA]</scope>
</reference>
<comment type="subcellular location">
    <subcellularLocation>
        <location evidence="9">Nucleus</location>
    </subcellularLocation>
</comment>
<dbReference type="UniPathway" id="UPA00989"/>
<dbReference type="AlphaFoldDB" id="A0A3P3XYU2"/>
<feature type="transmembrane region" description="Helical" evidence="10">
    <location>
        <begin position="535"/>
        <end position="554"/>
    </location>
</feature>
<keyword evidence="3 9" id="KW-0489">Methyltransferase</keyword>
<evidence type="ECO:0000256" key="7">
    <source>
        <dbReference type="ARBA" id="ARBA00022884"/>
    </source>
</evidence>
<feature type="binding site" evidence="9">
    <location>
        <position position="415"/>
    </location>
    <ligand>
        <name>S-adenosyl-L-methionine</name>
        <dbReference type="ChEBI" id="CHEBI:59789"/>
    </ligand>
</feature>
<keyword evidence="10" id="KW-0472">Membrane</keyword>
<sequence length="593" mass="65411">MVAPVLDAIGVACWAFFATNMDDLLILIMFYTEASLPPSLNPSGFHRHHIFVGQALGFTLMIALSLIGFIGGMFFPVHYVGMLGFLPIFTGCWRLRDLRPDTARARLHPEESVRADPEVTTPTAVSFVLTSPRTYTRVINMNVARVTTMTLLNGGDNVSAYTALFVSMDVASLVACISTLFALLAALVTFADYFARIPAVAEKIVNSAKFVVPFVQMALGIYLLFKTGASKVLASDVEKCAAESATDSDTFAHPSMPRQFQMSLPFQRVQGKRFVRIRAHVNPLSFSDQYVCPDGPSSVVWKEYFPKFPGVSDDAPAGLDDTVRFVDAGCGFGGLLEALAPTFPNKMILGMEIREQVVKHVNTRLNCLQAGSKGASEWKSEDIPAYSNIGVCHTNVMKYMVKFFQKGQLEKLFFLFPDPHFKRSNHRRRIISPNLLSEYAYVLQVGGLIYNVTDVEDLFNWTVTHFEAHPLFERLSEVEVAADPAVPAMFQTDEARRVKKNNGTTFTGHRTMVSSVASAIGMACWAFVATNMDDLVILIAFYTEAGLPAFLNTSGFQRHHIYVGQAIGFTLLIALSLVGFIGGIFLPIQYVGM</sequence>
<dbReference type="InterPro" id="IPR003358">
    <property type="entry name" value="tRNA_(Gua-N-7)_MeTrfase_Trmb"/>
</dbReference>
<keyword evidence="10" id="KW-1133">Transmembrane helix</keyword>
<dbReference type="HAMAP" id="MF_03055">
    <property type="entry name" value="tRNA_methyltr_TrmB_euk"/>
    <property type="match status" value="1"/>
</dbReference>
<comment type="function">
    <text evidence="9">Catalyzes the formation of N(7)-methylguanine at position 46 (m7G46) in tRNA.</text>
</comment>
<dbReference type="NCBIfam" id="TIGR00091">
    <property type="entry name" value="tRNA (guanosine(46)-N7)-methyltransferase TrmB"/>
    <property type="match status" value="1"/>
</dbReference>
<dbReference type="SUPFAM" id="SSF53335">
    <property type="entry name" value="S-adenosyl-L-methionine-dependent methyltransferases"/>
    <property type="match status" value="1"/>
</dbReference>
<comment type="catalytic activity">
    <reaction evidence="1 9">
        <text>guanosine(46) in tRNA + S-adenosyl-L-methionine = N(7)-methylguanosine(46) in tRNA + S-adenosyl-L-homocysteine</text>
        <dbReference type="Rhea" id="RHEA:42708"/>
        <dbReference type="Rhea" id="RHEA-COMP:10188"/>
        <dbReference type="Rhea" id="RHEA-COMP:10189"/>
        <dbReference type="ChEBI" id="CHEBI:57856"/>
        <dbReference type="ChEBI" id="CHEBI:59789"/>
        <dbReference type="ChEBI" id="CHEBI:74269"/>
        <dbReference type="ChEBI" id="CHEBI:74480"/>
        <dbReference type="EC" id="2.1.1.33"/>
    </reaction>
</comment>
<dbReference type="PANTHER" id="PTHR23417">
    <property type="entry name" value="3-DEOXY-D-MANNO-OCTULOSONIC-ACID TRANSFERASE/TRNA GUANINE-N 7 - -METHYLTRANSFERASE"/>
    <property type="match status" value="1"/>
</dbReference>
<feature type="transmembrane region" description="Helical" evidence="10">
    <location>
        <begin position="50"/>
        <end position="71"/>
    </location>
</feature>
<proteinExistence type="inferred from homology"/>
<name>A0A3P3XYU2_PLABS</name>
<feature type="transmembrane region" description="Helical" evidence="10">
    <location>
        <begin position="170"/>
        <end position="195"/>
    </location>
</feature>
<feature type="binding site" evidence="9">
    <location>
        <begin position="395"/>
        <end position="396"/>
    </location>
    <ligand>
        <name>S-adenosyl-L-methionine</name>
        <dbReference type="ChEBI" id="CHEBI:59789"/>
    </ligand>
</feature>
<feature type="transmembrane region" description="Helical" evidence="10">
    <location>
        <begin position="566"/>
        <end position="588"/>
    </location>
</feature>
<keyword evidence="8 9" id="KW-0539">Nucleus</keyword>
<keyword evidence="6 9" id="KW-0819">tRNA processing</keyword>
<evidence type="ECO:0000256" key="3">
    <source>
        <dbReference type="ARBA" id="ARBA00022603"/>
    </source>
</evidence>
<feature type="transmembrane region" description="Helical" evidence="10">
    <location>
        <begin position="511"/>
        <end position="529"/>
    </location>
</feature>
<keyword evidence="2 9" id="KW-0820">tRNA-binding</keyword>
<feature type="binding site" evidence="9">
    <location>
        <begin position="492"/>
        <end position="494"/>
    </location>
    <ligand>
        <name>S-adenosyl-L-methionine</name>
        <dbReference type="ChEBI" id="CHEBI:59789"/>
    </ligand>
</feature>
<organism evidence="11 12">
    <name type="scientific">Plasmodiophora brassicae</name>
    <name type="common">Clubroot disease agent</name>
    <dbReference type="NCBI Taxonomy" id="37360"/>
    <lineage>
        <taxon>Eukaryota</taxon>
        <taxon>Sar</taxon>
        <taxon>Rhizaria</taxon>
        <taxon>Endomyxa</taxon>
        <taxon>Phytomyxea</taxon>
        <taxon>Plasmodiophorida</taxon>
        <taxon>Plasmodiophoridae</taxon>
        <taxon>Plasmodiophora</taxon>
    </lineage>
</organism>
<evidence type="ECO:0000256" key="6">
    <source>
        <dbReference type="ARBA" id="ARBA00022694"/>
    </source>
</evidence>
<dbReference type="InterPro" id="IPR025763">
    <property type="entry name" value="Trm8_euk"/>
</dbReference>
<evidence type="ECO:0000256" key="2">
    <source>
        <dbReference type="ARBA" id="ARBA00022555"/>
    </source>
</evidence>
<dbReference type="Pfam" id="PF03596">
    <property type="entry name" value="Cad"/>
    <property type="match status" value="1"/>
</dbReference>
<dbReference type="Pfam" id="PF02390">
    <property type="entry name" value="Methyltransf_4"/>
    <property type="match status" value="1"/>
</dbReference>
<dbReference type="InterPro" id="IPR029063">
    <property type="entry name" value="SAM-dependent_MTases_sf"/>
</dbReference>
<feature type="transmembrane region" description="Helical" evidence="10">
    <location>
        <begin position="207"/>
        <end position="225"/>
    </location>
</feature>
<protein>
    <recommendedName>
        <fullName evidence="9">tRNA (guanine-N(7)-)-methyltransferase</fullName>
        <ecNumber evidence="9">2.1.1.33</ecNumber>
    </recommendedName>
    <alternativeName>
        <fullName evidence="9">tRNA (guanine(46)-N(7))-methyltransferase</fullName>
    </alternativeName>
    <alternativeName>
        <fullName evidence="9">tRNA(m7G46)-methyltransferase</fullName>
    </alternativeName>
</protein>
<evidence type="ECO:0000313" key="11">
    <source>
        <dbReference type="EMBL" id="SPQ93055.1"/>
    </source>
</evidence>
<dbReference type="GO" id="GO:0008176">
    <property type="term" value="F:tRNA (guanine(46)-N7)-methyltransferase activity"/>
    <property type="evidence" value="ECO:0007669"/>
    <property type="project" value="UniProtKB-UniRule"/>
</dbReference>
<evidence type="ECO:0000313" key="12">
    <source>
        <dbReference type="Proteomes" id="UP000290189"/>
    </source>
</evidence>
<feature type="binding site" evidence="9">
    <location>
        <begin position="352"/>
        <end position="353"/>
    </location>
    <ligand>
        <name>S-adenosyl-L-methionine</name>
        <dbReference type="ChEBI" id="CHEBI:59789"/>
    </ligand>
</feature>
<geneLocation type="mitochondrion" evidence="11"/>
<dbReference type="GO" id="GO:0043527">
    <property type="term" value="C:tRNA methyltransferase complex"/>
    <property type="evidence" value="ECO:0007669"/>
    <property type="project" value="TreeGrafter"/>
</dbReference>
<comment type="pathway">
    <text evidence="9">tRNA modification; N(7)-methylguanine-tRNA biosynthesis.</text>
</comment>
<feature type="active site" evidence="9">
    <location>
        <position position="418"/>
    </location>
</feature>
<gene>
    <name evidence="11" type="ORF">PLBR_LOCUS270</name>
</gene>
<dbReference type="Proteomes" id="UP000290189">
    <property type="component" value="Unassembled WGS sequence"/>
</dbReference>
<evidence type="ECO:0000256" key="9">
    <source>
        <dbReference type="HAMAP-Rule" id="MF_03055"/>
    </source>
</evidence>
<feature type="binding site" evidence="9">
    <location>
        <position position="329"/>
    </location>
    <ligand>
        <name>S-adenosyl-L-methionine</name>
        <dbReference type="ChEBI" id="CHEBI:59789"/>
    </ligand>
</feature>
<comment type="similarity">
    <text evidence="9">Belongs to the class I-like SAM-binding methyltransferase superfamily. TrmB family.</text>
</comment>
<dbReference type="PROSITE" id="PS51625">
    <property type="entry name" value="SAM_MT_TRMB"/>
    <property type="match status" value="1"/>
</dbReference>
<keyword evidence="10" id="KW-0812">Transmembrane</keyword>
<keyword evidence="11" id="KW-0496">Mitochondrion</keyword>
<evidence type="ECO:0000256" key="5">
    <source>
        <dbReference type="ARBA" id="ARBA00022691"/>
    </source>
</evidence>
<feature type="transmembrane region" description="Helical" evidence="10">
    <location>
        <begin position="6"/>
        <end position="30"/>
    </location>
</feature>
<accession>A0A3P3XYU2</accession>
<dbReference type="GO" id="GO:0005634">
    <property type="term" value="C:nucleus"/>
    <property type="evidence" value="ECO:0007669"/>
    <property type="project" value="UniProtKB-SubCell"/>
</dbReference>